<dbReference type="AlphaFoldDB" id="A0A6J6Z838"/>
<dbReference type="InterPro" id="IPR055346">
    <property type="entry name" value="Fe-S_cluster_assembly_SufBD"/>
</dbReference>
<dbReference type="GO" id="GO:0016226">
    <property type="term" value="P:iron-sulfur cluster assembly"/>
    <property type="evidence" value="ECO:0007669"/>
    <property type="project" value="InterPro"/>
</dbReference>
<dbReference type="PANTHER" id="PTHR43575">
    <property type="entry name" value="PROTEIN ABCI7, CHLOROPLASTIC"/>
    <property type="match status" value="1"/>
</dbReference>
<dbReference type="InterPro" id="IPR037284">
    <property type="entry name" value="SUF_FeS_clus_asmbl_SufBD_sf"/>
</dbReference>
<dbReference type="PANTHER" id="PTHR43575:SF1">
    <property type="entry name" value="PROTEIN ABCI7, CHLOROPLASTIC"/>
    <property type="match status" value="1"/>
</dbReference>
<name>A0A6J6Z838_9ZZZZ</name>
<evidence type="ECO:0000259" key="1">
    <source>
        <dbReference type="Pfam" id="PF01458"/>
    </source>
</evidence>
<dbReference type="Pfam" id="PF01458">
    <property type="entry name" value="SUFBD_core"/>
    <property type="match status" value="1"/>
</dbReference>
<dbReference type="NCBIfam" id="TIGR01981">
    <property type="entry name" value="sufD"/>
    <property type="match status" value="1"/>
</dbReference>
<evidence type="ECO:0000313" key="2">
    <source>
        <dbReference type="EMBL" id="CAB4815348.1"/>
    </source>
</evidence>
<dbReference type="SUPFAM" id="SSF101960">
    <property type="entry name" value="Stabilizer of iron transporter SufD"/>
    <property type="match status" value="1"/>
</dbReference>
<dbReference type="InterPro" id="IPR011542">
    <property type="entry name" value="SUF_FeS_clus_asmbl_SufD"/>
</dbReference>
<reference evidence="2" key="1">
    <citation type="submission" date="2020-05" db="EMBL/GenBank/DDBJ databases">
        <authorList>
            <person name="Chiriac C."/>
            <person name="Salcher M."/>
            <person name="Ghai R."/>
            <person name="Kavagutti S V."/>
        </authorList>
    </citation>
    <scope>NUCLEOTIDE SEQUENCE</scope>
</reference>
<accession>A0A6J6Z838</accession>
<dbReference type="InterPro" id="IPR000825">
    <property type="entry name" value="SUF_FeS_clus_asmbl_SufBD_core"/>
</dbReference>
<feature type="domain" description="SUF system FeS cluster assembly SufBD core" evidence="1">
    <location>
        <begin position="2"/>
        <end position="226"/>
    </location>
</feature>
<dbReference type="EMBL" id="CAFAAL010000170">
    <property type="protein sequence ID" value="CAB4815348.1"/>
    <property type="molecule type" value="Genomic_DNA"/>
</dbReference>
<organism evidence="2">
    <name type="scientific">freshwater metagenome</name>
    <dbReference type="NCBI Taxonomy" id="449393"/>
    <lineage>
        <taxon>unclassified sequences</taxon>
        <taxon>metagenomes</taxon>
        <taxon>ecological metagenomes</taxon>
    </lineage>
</organism>
<protein>
    <submittedName>
        <fullName evidence="2">Unannotated protein</fullName>
    </submittedName>
</protein>
<gene>
    <name evidence="2" type="ORF">UFOPK3004_01509</name>
</gene>
<proteinExistence type="predicted"/>
<sequence>MYFPRLVIDAAENSEVTVVERFISDDGVRSLVVPVLDARAAQSARVRYLAINELGDKSWQIGEHDSVGERDSDTLLATVALGGDYARVSTAARLRGQGSNTRQVALYFAGGTQMHDFRTLQEHAAPRTTSDLLFKGAVQDTAKSVYTGLIKIHNNAKGSVAYQTNRNLTLSHGAWAESVPNLEIETNDVKCSHASTVGPIDEDQLFYLESRGVNPDVAQRLVVLGFFDEVLAQLPVGDLAAPLRQRVAQKLSIGEPS</sequence>